<dbReference type="Proteomes" id="UP000008209">
    <property type="component" value="Chromosome"/>
</dbReference>
<accession>E6XI91</accession>
<gene>
    <name evidence="2" type="ordered locus">Sput200_1736</name>
</gene>
<evidence type="ECO:0000256" key="1">
    <source>
        <dbReference type="SAM" id="Phobius"/>
    </source>
</evidence>
<feature type="transmembrane region" description="Helical" evidence="1">
    <location>
        <begin position="7"/>
        <end position="29"/>
    </location>
</feature>
<evidence type="ECO:0000313" key="3">
    <source>
        <dbReference type="Proteomes" id="UP000008209"/>
    </source>
</evidence>
<organism evidence="2 3">
    <name type="scientific">Shewanella putrefaciens (strain 200)</name>
    <dbReference type="NCBI Taxonomy" id="399804"/>
    <lineage>
        <taxon>Bacteria</taxon>
        <taxon>Pseudomonadati</taxon>
        <taxon>Pseudomonadota</taxon>
        <taxon>Gammaproteobacteria</taxon>
        <taxon>Alteromonadales</taxon>
        <taxon>Shewanellaceae</taxon>
        <taxon>Shewanella</taxon>
    </lineage>
</organism>
<keyword evidence="1" id="KW-1133">Transmembrane helix</keyword>
<reference evidence="2 3" key="1">
    <citation type="submission" date="2011-01" db="EMBL/GenBank/DDBJ databases">
        <title>Complete sequence of Shewanella putrefaciens 200.</title>
        <authorList>
            <consortium name="US DOE Joint Genome Institute"/>
            <person name="Lucas S."/>
            <person name="Copeland A."/>
            <person name="Lapidus A."/>
            <person name="Cheng J.-F."/>
            <person name="Bruce D."/>
            <person name="Goodwin L."/>
            <person name="Pitluck S."/>
            <person name="Munk A.C."/>
            <person name="Detter J.C."/>
            <person name="Han C."/>
            <person name="Tapia R."/>
            <person name="Land M."/>
            <person name="Hauser L."/>
            <person name="Chang Y.-J."/>
            <person name="Jeffries C."/>
            <person name="Kyrpides N."/>
            <person name="Ivanova N."/>
            <person name="Mikhailova N."/>
            <person name="Kolker E."/>
            <person name="Lawrence C."/>
            <person name="McCue L.A."/>
            <person name="DiChristina T."/>
            <person name="Nealson K."/>
            <person name="Fredrickson J.K."/>
            <person name="Woyke T."/>
        </authorList>
    </citation>
    <scope>NUCLEOTIDE SEQUENCE [LARGE SCALE GENOMIC DNA]</scope>
    <source>
        <strain evidence="2 3">200</strain>
    </source>
</reference>
<evidence type="ECO:0000313" key="2">
    <source>
        <dbReference type="EMBL" id="ADV54195.1"/>
    </source>
</evidence>
<keyword evidence="1" id="KW-0812">Transmembrane</keyword>
<dbReference type="EMBL" id="CP002457">
    <property type="protein sequence ID" value="ADV54195.1"/>
    <property type="molecule type" value="Genomic_DNA"/>
</dbReference>
<dbReference type="KEGG" id="shp:Sput200_1736"/>
<protein>
    <submittedName>
        <fullName evidence="2">Uncharacterized protein</fullName>
    </submittedName>
</protein>
<name>E6XI91_SHEP2</name>
<keyword evidence="1" id="KW-0472">Membrane</keyword>
<dbReference type="AlphaFoldDB" id="E6XI91"/>
<dbReference type="OrthoDB" id="5625343at2"/>
<sequence>MNTLKRIWFFLLVMFVVPLLIIIGIGFCTQQPEGFIYPILTSIATSLIAAGVVYWFIDNRLNDLIETDDEITVVLESPSGKKIECPPMRRKDFSRSEVQGYIGMLGGAQRFDIASLKTPAFGENLLKTSKSKGSQSFIVDCTDAEMKQFDIGSK</sequence>
<dbReference type="HOGENOM" id="CLU_1703035_0_0_6"/>
<feature type="transmembrane region" description="Helical" evidence="1">
    <location>
        <begin position="35"/>
        <end position="57"/>
    </location>
</feature>
<proteinExistence type="predicted"/>
<dbReference type="PATRIC" id="fig|399804.5.peg.1788"/>